<evidence type="ECO:0000313" key="1">
    <source>
        <dbReference type="EMBL" id="MBD7970365.1"/>
    </source>
</evidence>
<evidence type="ECO:0008006" key="3">
    <source>
        <dbReference type="Google" id="ProtNLM"/>
    </source>
</evidence>
<name>A0ABR8T449_9BACL</name>
<dbReference type="EMBL" id="JACSQL010000011">
    <property type="protein sequence ID" value="MBD7970365.1"/>
    <property type="molecule type" value="Genomic_DNA"/>
</dbReference>
<dbReference type="RefSeq" id="WP_191803372.1">
    <property type="nucleotide sequence ID" value="NZ_JACSQL010000011.1"/>
</dbReference>
<reference evidence="1 2" key="1">
    <citation type="submission" date="2020-08" db="EMBL/GenBank/DDBJ databases">
        <title>A Genomic Blueprint of the Chicken Gut Microbiome.</title>
        <authorList>
            <person name="Gilroy R."/>
            <person name="Ravi A."/>
            <person name="Getino M."/>
            <person name="Pursley I."/>
            <person name="Horton D.L."/>
            <person name="Alikhan N.-F."/>
            <person name="Baker D."/>
            <person name="Gharbi K."/>
            <person name="Hall N."/>
            <person name="Watson M."/>
            <person name="Adriaenssens E.M."/>
            <person name="Foster-Nyarko E."/>
            <person name="Jarju S."/>
            <person name="Secka A."/>
            <person name="Antonio M."/>
            <person name="Oren A."/>
            <person name="Chaudhuri R."/>
            <person name="La Ragione R.M."/>
            <person name="Hildebrand F."/>
            <person name="Pallen M.J."/>
        </authorList>
    </citation>
    <scope>NUCLEOTIDE SEQUENCE [LARGE SCALE GENOMIC DNA]</scope>
    <source>
        <strain evidence="1 2">Sa2BVA9</strain>
    </source>
</reference>
<proteinExistence type="predicted"/>
<accession>A0ABR8T449</accession>
<organism evidence="1 2">
    <name type="scientific">Paenibacillus gallinarum</name>
    <dbReference type="NCBI Taxonomy" id="2762232"/>
    <lineage>
        <taxon>Bacteria</taxon>
        <taxon>Bacillati</taxon>
        <taxon>Bacillota</taxon>
        <taxon>Bacilli</taxon>
        <taxon>Bacillales</taxon>
        <taxon>Paenibacillaceae</taxon>
        <taxon>Paenibacillus</taxon>
    </lineage>
</organism>
<sequence length="85" mass="10019">MKMKYAISKGGEVTERGQIFKVTKHTSETAFLNDELVNGPHLEIQEKVENLVKIDEEIYMRLRDLYTEDDYDSDKVKSILRHFLK</sequence>
<gene>
    <name evidence="1" type="ORF">H9647_20055</name>
</gene>
<protein>
    <recommendedName>
        <fullName evidence="3">IDEAL domain-containing protein</fullName>
    </recommendedName>
</protein>
<evidence type="ECO:0000313" key="2">
    <source>
        <dbReference type="Proteomes" id="UP000608071"/>
    </source>
</evidence>
<comment type="caution">
    <text evidence="1">The sequence shown here is derived from an EMBL/GenBank/DDBJ whole genome shotgun (WGS) entry which is preliminary data.</text>
</comment>
<dbReference type="Proteomes" id="UP000608071">
    <property type="component" value="Unassembled WGS sequence"/>
</dbReference>
<keyword evidence="2" id="KW-1185">Reference proteome</keyword>